<protein>
    <submittedName>
        <fullName evidence="1">Uncharacterized protein</fullName>
    </submittedName>
</protein>
<reference evidence="1" key="1">
    <citation type="submission" date="2014-12" db="EMBL/GenBank/DDBJ databases">
        <title>Insight into the proteome of Arion vulgaris.</title>
        <authorList>
            <person name="Aradska J."/>
            <person name="Bulat T."/>
            <person name="Smidak R."/>
            <person name="Sarate P."/>
            <person name="Gangsoo J."/>
            <person name="Sialana F."/>
            <person name="Bilban M."/>
            <person name="Lubec G."/>
        </authorList>
    </citation>
    <scope>NUCLEOTIDE SEQUENCE</scope>
    <source>
        <tissue evidence="1">Skin</tissue>
    </source>
</reference>
<gene>
    <name evidence="1" type="primary">ORF220796</name>
</gene>
<name>A0A0B7C445_9EUPU</name>
<feature type="non-terminal residue" evidence="1">
    <location>
        <position position="76"/>
    </location>
</feature>
<feature type="non-terminal residue" evidence="1">
    <location>
        <position position="1"/>
    </location>
</feature>
<dbReference type="AlphaFoldDB" id="A0A0B7C445"/>
<accession>A0A0B7C445</accession>
<organism evidence="1">
    <name type="scientific">Arion vulgaris</name>
    <dbReference type="NCBI Taxonomy" id="1028688"/>
    <lineage>
        <taxon>Eukaryota</taxon>
        <taxon>Metazoa</taxon>
        <taxon>Spiralia</taxon>
        <taxon>Lophotrochozoa</taxon>
        <taxon>Mollusca</taxon>
        <taxon>Gastropoda</taxon>
        <taxon>Heterobranchia</taxon>
        <taxon>Euthyneura</taxon>
        <taxon>Panpulmonata</taxon>
        <taxon>Eupulmonata</taxon>
        <taxon>Stylommatophora</taxon>
        <taxon>Helicina</taxon>
        <taxon>Arionoidea</taxon>
        <taxon>Arionidae</taxon>
        <taxon>Arion</taxon>
    </lineage>
</organism>
<proteinExistence type="predicted"/>
<dbReference type="EMBL" id="HACG01052369">
    <property type="protein sequence ID" value="CEK99240.1"/>
    <property type="molecule type" value="Transcribed_RNA"/>
</dbReference>
<evidence type="ECO:0000313" key="1">
    <source>
        <dbReference type="EMBL" id="CEK99240.1"/>
    </source>
</evidence>
<sequence>RCSLYVVTIYEKREIERKYMHVYHAYIVVELRVDDGKKENFDRNLIKAVIVFWACKAKRRVIAHGTTSKVAEGMPV</sequence>